<dbReference type="SUPFAM" id="SSF57095">
    <property type="entry name" value="Scorpion toxin-like"/>
    <property type="match status" value="1"/>
</dbReference>
<comment type="caution">
    <text evidence="1">The sequence shown here is derived from an EMBL/GenBank/DDBJ whole genome shotgun (WGS) entry which is preliminary data.</text>
</comment>
<organism evidence="1 2">
    <name type="scientific">Digitaria exilis</name>
    <dbReference type="NCBI Taxonomy" id="1010633"/>
    <lineage>
        <taxon>Eukaryota</taxon>
        <taxon>Viridiplantae</taxon>
        <taxon>Streptophyta</taxon>
        <taxon>Embryophyta</taxon>
        <taxon>Tracheophyta</taxon>
        <taxon>Spermatophyta</taxon>
        <taxon>Magnoliopsida</taxon>
        <taxon>Liliopsida</taxon>
        <taxon>Poales</taxon>
        <taxon>Poaceae</taxon>
        <taxon>PACMAD clade</taxon>
        <taxon>Panicoideae</taxon>
        <taxon>Panicodae</taxon>
        <taxon>Paniceae</taxon>
        <taxon>Anthephorinae</taxon>
        <taxon>Digitaria</taxon>
    </lineage>
</organism>
<name>A0A835A8P0_9POAL</name>
<dbReference type="OrthoDB" id="685620at2759"/>
<evidence type="ECO:0000313" key="2">
    <source>
        <dbReference type="Proteomes" id="UP000636709"/>
    </source>
</evidence>
<dbReference type="Proteomes" id="UP000636709">
    <property type="component" value="Unassembled WGS sequence"/>
</dbReference>
<evidence type="ECO:0000313" key="1">
    <source>
        <dbReference type="EMBL" id="KAF8658678.1"/>
    </source>
</evidence>
<protein>
    <submittedName>
        <fullName evidence="1">Uncharacterized protein</fullName>
    </submittedName>
</protein>
<keyword evidence="2" id="KW-1185">Reference proteome</keyword>
<dbReference type="AlphaFoldDB" id="A0A835A8P0"/>
<sequence length="47" mass="5252">MINDDACRRTCLNERSDNISGMCLSFQCWCYRCTADTASTASAPIQQ</sequence>
<reference evidence="1" key="1">
    <citation type="submission" date="2020-07" db="EMBL/GenBank/DDBJ databases">
        <title>Genome sequence and genetic diversity analysis of an under-domesticated orphan crop, white fonio (Digitaria exilis).</title>
        <authorList>
            <person name="Bennetzen J.L."/>
            <person name="Chen S."/>
            <person name="Ma X."/>
            <person name="Wang X."/>
            <person name="Yssel A.E.J."/>
            <person name="Chaluvadi S.R."/>
            <person name="Johnson M."/>
            <person name="Gangashetty P."/>
            <person name="Hamidou F."/>
            <person name="Sanogo M.D."/>
            <person name="Zwaenepoel A."/>
            <person name="Wallace J."/>
            <person name="Van De Peer Y."/>
            <person name="Van Deynze A."/>
        </authorList>
    </citation>
    <scope>NUCLEOTIDE SEQUENCE</scope>
    <source>
        <tissue evidence="1">Leaves</tissue>
    </source>
</reference>
<proteinExistence type="predicted"/>
<accession>A0A835A8P0</accession>
<dbReference type="EMBL" id="JACEFO010002479">
    <property type="protein sequence ID" value="KAF8658678.1"/>
    <property type="molecule type" value="Genomic_DNA"/>
</dbReference>
<gene>
    <name evidence="1" type="ORF">HU200_059152</name>
</gene>
<dbReference type="InterPro" id="IPR036574">
    <property type="entry name" value="Scorpion_toxin-like_sf"/>
</dbReference>
<dbReference type="Gene3D" id="3.30.30.10">
    <property type="entry name" value="Knottin, scorpion toxin-like"/>
    <property type="match status" value="1"/>
</dbReference>